<dbReference type="RefSeq" id="WP_086106322.1">
    <property type="nucleotide sequence ID" value="NZ_NEKB01000007.1"/>
</dbReference>
<proteinExistence type="predicted"/>
<dbReference type="EMBL" id="NEKC01000005">
    <property type="protein sequence ID" value="OTA29563.1"/>
    <property type="molecule type" value="Genomic_DNA"/>
</dbReference>
<sequence length="176" mass="20243">MKNGKKKKSLWKMSAVFVCVALLLFSQFGIYLPTDIHEVPDSGNIPGDIPLIEQQNVLLVDVYVSQDIHDNTLYVEMGGDKLWQPLDVRRRFKIPFHRRATRNDVKVLWYSKENGTEMVDQPDTVNALSARVIISDGKKEIFNHFESFIEKKNTIEGWVIMHCDVFNACSKYIPGI</sequence>
<accession>A0A1Y2SUD5</accession>
<dbReference type="Proteomes" id="UP000243540">
    <property type="component" value="Unassembled WGS sequence"/>
</dbReference>
<evidence type="ECO:0000313" key="2">
    <source>
        <dbReference type="Proteomes" id="UP000243540"/>
    </source>
</evidence>
<organism evidence="1 2">
    <name type="scientific">Alloscardovia macacae</name>
    <dbReference type="NCBI Taxonomy" id="1160091"/>
    <lineage>
        <taxon>Bacteria</taxon>
        <taxon>Bacillati</taxon>
        <taxon>Actinomycetota</taxon>
        <taxon>Actinomycetes</taxon>
        <taxon>Bifidobacteriales</taxon>
        <taxon>Bifidobacteriaceae</taxon>
        <taxon>Alloscardovia</taxon>
    </lineage>
</organism>
<gene>
    <name evidence="1" type="ORF">B9T39_02880</name>
</gene>
<dbReference type="AlphaFoldDB" id="A0A1Y2SUD5"/>
<reference evidence="1 2" key="1">
    <citation type="submission" date="2017-04" db="EMBL/GenBank/DDBJ databases">
        <title>Draft genome sequences of Alloscardovia macacae UMA81211 and UMA81212 isolated from the feces of a rhesus macaque (Macaca mulatta).</title>
        <authorList>
            <person name="Albert K."/>
            <person name="Sela D.A."/>
        </authorList>
    </citation>
    <scope>NUCLEOTIDE SEQUENCE [LARGE SCALE GENOMIC DNA]</scope>
    <source>
        <strain evidence="1 2">UMA81212</strain>
    </source>
</reference>
<evidence type="ECO:0000313" key="1">
    <source>
        <dbReference type="EMBL" id="OTA29563.1"/>
    </source>
</evidence>
<protein>
    <submittedName>
        <fullName evidence="1">Uncharacterized protein</fullName>
    </submittedName>
</protein>
<name>A0A1Y2SUD5_9BIFI</name>
<comment type="caution">
    <text evidence="1">The sequence shown here is derived from an EMBL/GenBank/DDBJ whole genome shotgun (WGS) entry which is preliminary data.</text>
</comment>